<sequence length="164" mass="17477">MAAVDVRPATAGDLPALAWLWQCFRHDLAALTGALPYADGRYQTAGMPTAPQDVHGAVLAWRPHPRTGRDAPVGFAVAEASSGAHELTALWVAVGARRDGVGRALAVTVLRSRPGPWRVGFQHANAGAGTFWRTVAGEVFGPGRWREERVPAPHGPDDHLLLGR</sequence>
<dbReference type="SUPFAM" id="SSF55729">
    <property type="entry name" value="Acyl-CoA N-acyltransferases (Nat)"/>
    <property type="match status" value="1"/>
</dbReference>
<protein>
    <submittedName>
        <fullName evidence="1">GNAT family N-acetyltransferase</fullName>
    </submittedName>
</protein>
<organism evidence="1 2">
    <name type="scientific">Kineococcus halophytocola</name>
    <dbReference type="NCBI Taxonomy" id="3234027"/>
    <lineage>
        <taxon>Bacteria</taxon>
        <taxon>Bacillati</taxon>
        <taxon>Actinomycetota</taxon>
        <taxon>Actinomycetes</taxon>
        <taxon>Kineosporiales</taxon>
        <taxon>Kineosporiaceae</taxon>
        <taxon>Kineococcus</taxon>
    </lineage>
</organism>
<evidence type="ECO:0000313" key="1">
    <source>
        <dbReference type="EMBL" id="MEZ0163589.1"/>
    </source>
</evidence>
<dbReference type="Proteomes" id="UP001565927">
    <property type="component" value="Unassembled WGS sequence"/>
</dbReference>
<proteinExistence type="predicted"/>
<accession>A0ABV4GWB5</accession>
<comment type="caution">
    <text evidence="1">The sequence shown here is derived from an EMBL/GenBank/DDBJ whole genome shotgun (WGS) entry which is preliminary data.</text>
</comment>
<keyword evidence="2" id="KW-1185">Reference proteome</keyword>
<reference evidence="1 2" key="1">
    <citation type="submission" date="2024-07" db="EMBL/GenBank/DDBJ databases">
        <authorList>
            <person name="Thanompreechachai J."/>
            <person name="Duangmal K."/>
        </authorList>
    </citation>
    <scope>NUCLEOTIDE SEQUENCE [LARGE SCALE GENOMIC DNA]</scope>
    <source>
        <strain evidence="1 2">LSe6-4</strain>
    </source>
</reference>
<gene>
    <name evidence="1" type="ORF">AB2L27_02270</name>
</gene>
<dbReference type="Gene3D" id="3.40.630.30">
    <property type="match status" value="1"/>
</dbReference>
<name>A0ABV4GWB5_9ACTN</name>
<evidence type="ECO:0000313" key="2">
    <source>
        <dbReference type="Proteomes" id="UP001565927"/>
    </source>
</evidence>
<dbReference type="EMBL" id="JBGFTU010000002">
    <property type="protein sequence ID" value="MEZ0163589.1"/>
    <property type="molecule type" value="Genomic_DNA"/>
</dbReference>
<dbReference type="InterPro" id="IPR016181">
    <property type="entry name" value="Acyl_CoA_acyltransferase"/>
</dbReference>